<proteinExistence type="predicted"/>
<evidence type="ECO:0008006" key="3">
    <source>
        <dbReference type="Google" id="ProtNLM"/>
    </source>
</evidence>
<reference evidence="1" key="2">
    <citation type="submission" date="2020-09" db="EMBL/GenBank/DDBJ databases">
        <authorList>
            <person name="Sun Q."/>
            <person name="Zhou Y."/>
        </authorList>
    </citation>
    <scope>NUCLEOTIDE SEQUENCE</scope>
    <source>
        <strain evidence="1">CGMCC 1.12408</strain>
    </source>
</reference>
<sequence>MKGVLDRFEGNQAVILIEEEKAELILPKEDLPVGSDVNTVFQVEKDENDNYKIIEIDHKAEQEAKETTQDLLAKLRAKSSGSKFKKK</sequence>
<evidence type="ECO:0000313" key="2">
    <source>
        <dbReference type="Proteomes" id="UP000613512"/>
    </source>
</evidence>
<dbReference type="EMBL" id="BMEY01000003">
    <property type="protein sequence ID" value="GGA65741.1"/>
    <property type="molecule type" value="Genomic_DNA"/>
</dbReference>
<keyword evidence="2" id="KW-1185">Reference proteome</keyword>
<dbReference type="RefSeq" id="WP_188383303.1">
    <property type="nucleotide sequence ID" value="NZ_BMEY01000003.1"/>
</dbReference>
<dbReference type="InterPro" id="IPR021377">
    <property type="entry name" value="DUF3006"/>
</dbReference>
<dbReference type="AlphaFoldDB" id="A0A916W429"/>
<accession>A0A916W429</accession>
<name>A0A916W429_9BACI</name>
<protein>
    <recommendedName>
        <fullName evidence="3">DUF3006 domain-containing protein</fullName>
    </recommendedName>
</protein>
<dbReference type="Pfam" id="PF11213">
    <property type="entry name" value="DUF3006"/>
    <property type="match status" value="1"/>
</dbReference>
<gene>
    <name evidence="1" type="ORF">GCM10008025_06920</name>
</gene>
<evidence type="ECO:0000313" key="1">
    <source>
        <dbReference type="EMBL" id="GGA65741.1"/>
    </source>
</evidence>
<organism evidence="1 2">
    <name type="scientific">Ornithinibacillus halotolerans</name>
    <dbReference type="NCBI Taxonomy" id="1274357"/>
    <lineage>
        <taxon>Bacteria</taxon>
        <taxon>Bacillati</taxon>
        <taxon>Bacillota</taxon>
        <taxon>Bacilli</taxon>
        <taxon>Bacillales</taxon>
        <taxon>Bacillaceae</taxon>
        <taxon>Ornithinibacillus</taxon>
    </lineage>
</organism>
<dbReference type="Proteomes" id="UP000613512">
    <property type="component" value="Unassembled WGS sequence"/>
</dbReference>
<reference evidence="1" key="1">
    <citation type="journal article" date="2014" name="Int. J. Syst. Evol. Microbiol.">
        <title>Complete genome sequence of Corynebacterium casei LMG S-19264T (=DSM 44701T), isolated from a smear-ripened cheese.</title>
        <authorList>
            <consortium name="US DOE Joint Genome Institute (JGI-PGF)"/>
            <person name="Walter F."/>
            <person name="Albersmeier A."/>
            <person name="Kalinowski J."/>
            <person name="Ruckert C."/>
        </authorList>
    </citation>
    <scope>NUCLEOTIDE SEQUENCE</scope>
    <source>
        <strain evidence="1">CGMCC 1.12408</strain>
    </source>
</reference>
<comment type="caution">
    <text evidence="1">The sequence shown here is derived from an EMBL/GenBank/DDBJ whole genome shotgun (WGS) entry which is preliminary data.</text>
</comment>